<protein>
    <submittedName>
        <fullName evidence="1">Putative acetamidase/formamidase</fullName>
    </submittedName>
</protein>
<sequence length="295" mass="32267">MKRLPIGPLYYEFSRHHEPRLRIEPGETVMVASEDALSGQIRSNTDRRDKIKMPYSNPLTGPIAVEGAEPGDALAVTIQEIRPTIGECATRTADPKQLCEWLGTDCPHGTHVCPIRDGLIYWSDSVTIPYTPMLGCIGTAPDWGCPTTAPAGPHGGNMDIIETCPGNTVYLPVFIPGGFLYLGDAHAAMGHGELSATGLEMPAETTITVNLLKGKRLTWPRIESPTEIMTIVSGAPMERSIAQAYALLSLWMETEHGWNRWRAYDLLTHVGQISVGYYGIGTVAAKVDKRYLHGR</sequence>
<dbReference type="Proteomes" id="UP000010798">
    <property type="component" value="Chromosome"/>
</dbReference>
<dbReference type="OrthoDB" id="9811740at2"/>
<keyword evidence="2" id="KW-1185">Reference proteome</keyword>
<organism evidence="1 2">
    <name type="scientific">Singulisphaera acidiphila (strain ATCC BAA-1392 / DSM 18658 / VKM B-2454 / MOB10)</name>
    <dbReference type="NCBI Taxonomy" id="886293"/>
    <lineage>
        <taxon>Bacteria</taxon>
        <taxon>Pseudomonadati</taxon>
        <taxon>Planctomycetota</taxon>
        <taxon>Planctomycetia</taxon>
        <taxon>Isosphaerales</taxon>
        <taxon>Isosphaeraceae</taxon>
        <taxon>Singulisphaera</taxon>
    </lineage>
</organism>
<evidence type="ECO:0000313" key="2">
    <source>
        <dbReference type="Proteomes" id="UP000010798"/>
    </source>
</evidence>
<dbReference type="KEGG" id="saci:Sinac_2440"/>
<dbReference type="Pfam" id="PF03069">
    <property type="entry name" value="FmdA_AmdA"/>
    <property type="match status" value="2"/>
</dbReference>
<dbReference type="PANTHER" id="PTHR31891">
    <property type="entry name" value="FORMAMIDASE C869.04-RELATED"/>
    <property type="match status" value="1"/>
</dbReference>
<proteinExistence type="predicted"/>
<dbReference type="STRING" id="886293.Sinac_2440"/>
<dbReference type="Gene3D" id="2.60.120.580">
    <property type="entry name" value="Acetamidase/Formamidase-like domains"/>
    <property type="match status" value="1"/>
</dbReference>
<name>L0DDK2_SINAD</name>
<dbReference type="Gene3D" id="3.10.28.20">
    <property type="entry name" value="Acetamidase/Formamidase-like domains"/>
    <property type="match status" value="1"/>
</dbReference>
<dbReference type="GO" id="GO:0016811">
    <property type="term" value="F:hydrolase activity, acting on carbon-nitrogen (but not peptide) bonds, in linear amides"/>
    <property type="evidence" value="ECO:0007669"/>
    <property type="project" value="InterPro"/>
</dbReference>
<dbReference type="PANTHER" id="PTHR31891:SF1">
    <property type="entry name" value="FORMAMIDASE C869.04-RELATED"/>
    <property type="match status" value="1"/>
</dbReference>
<gene>
    <name evidence="1" type="ordered locus">Sinac_2440</name>
</gene>
<dbReference type="HOGENOM" id="CLU_032013_1_1_0"/>
<evidence type="ECO:0000313" key="1">
    <source>
        <dbReference type="EMBL" id="AGA26751.1"/>
    </source>
</evidence>
<dbReference type="SUPFAM" id="SSF141130">
    <property type="entry name" value="Acetamidase/Formamidase-like"/>
    <property type="match status" value="1"/>
</dbReference>
<dbReference type="InterPro" id="IPR004304">
    <property type="entry name" value="FmdA_AmdA"/>
</dbReference>
<dbReference type="eggNOG" id="COG2421">
    <property type="taxonomic scope" value="Bacteria"/>
</dbReference>
<accession>L0DDK2</accession>
<reference evidence="1 2" key="1">
    <citation type="submission" date="2012-02" db="EMBL/GenBank/DDBJ databases">
        <title>Complete sequence of chromosome of Singulisphaera acidiphila DSM 18658.</title>
        <authorList>
            <consortium name="US DOE Joint Genome Institute (JGI-PGF)"/>
            <person name="Lucas S."/>
            <person name="Copeland A."/>
            <person name="Lapidus A."/>
            <person name="Glavina del Rio T."/>
            <person name="Dalin E."/>
            <person name="Tice H."/>
            <person name="Bruce D."/>
            <person name="Goodwin L."/>
            <person name="Pitluck S."/>
            <person name="Peters L."/>
            <person name="Ovchinnikova G."/>
            <person name="Chertkov O."/>
            <person name="Kyrpides N."/>
            <person name="Mavromatis K."/>
            <person name="Ivanova N."/>
            <person name="Brettin T."/>
            <person name="Detter J.C."/>
            <person name="Han C."/>
            <person name="Larimer F."/>
            <person name="Land M."/>
            <person name="Hauser L."/>
            <person name="Markowitz V."/>
            <person name="Cheng J.-F."/>
            <person name="Hugenholtz P."/>
            <person name="Woyke T."/>
            <person name="Wu D."/>
            <person name="Tindall B."/>
            <person name="Pomrenke H."/>
            <person name="Brambilla E."/>
            <person name="Klenk H.-P."/>
            <person name="Eisen J.A."/>
        </authorList>
    </citation>
    <scope>NUCLEOTIDE SEQUENCE [LARGE SCALE GENOMIC DNA]</scope>
    <source>
        <strain evidence="2">ATCC BAA-1392 / DSM 18658 / VKM B-2454 / MOB10</strain>
    </source>
</reference>
<dbReference type="AlphaFoldDB" id="L0DDK2"/>
<dbReference type="EMBL" id="CP003364">
    <property type="protein sequence ID" value="AGA26751.1"/>
    <property type="molecule type" value="Genomic_DNA"/>
</dbReference>
<dbReference type="RefSeq" id="WP_015245903.1">
    <property type="nucleotide sequence ID" value="NC_019892.1"/>
</dbReference>